<comment type="similarity">
    <text evidence="2">Belongs to the peptidase S54 family.</text>
</comment>
<dbReference type="EMBL" id="BAABJX010000022">
    <property type="protein sequence ID" value="GAA4829857.1"/>
    <property type="molecule type" value="Genomic_DNA"/>
</dbReference>
<feature type="transmembrane region" description="Helical" evidence="7">
    <location>
        <begin position="172"/>
        <end position="195"/>
    </location>
</feature>
<feature type="transmembrane region" description="Helical" evidence="7">
    <location>
        <begin position="144"/>
        <end position="165"/>
    </location>
</feature>
<organism evidence="10 11">
    <name type="scientific">Algivirga pacifica</name>
    <dbReference type="NCBI Taxonomy" id="1162670"/>
    <lineage>
        <taxon>Bacteria</taxon>
        <taxon>Pseudomonadati</taxon>
        <taxon>Bacteroidota</taxon>
        <taxon>Cytophagia</taxon>
        <taxon>Cytophagales</taxon>
        <taxon>Flammeovirgaceae</taxon>
        <taxon>Algivirga</taxon>
    </lineage>
</organism>
<dbReference type="PANTHER" id="PTHR43731:SF14">
    <property type="entry name" value="PRESENILIN-ASSOCIATED RHOMBOID-LIKE PROTEIN, MITOCHONDRIAL"/>
    <property type="match status" value="1"/>
</dbReference>
<feature type="transmembrane region" description="Helical" evidence="7">
    <location>
        <begin position="114"/>
        <end position="132"/>
    </location>
</feature>
<keyword evidence="4" id="KW-0378">Hydrolase</keyword>
<evidence type="ECO:0000259" key="8">
    <source>
        <dbReference type="Pfam" id="PF01694"/>
    </source>
</evidence>
<dbReference type="InterPro" id="IPR046483">
    <property type="entry name" value="DUF6576"/>
</dbReference>
<evidence type="ECO:0000313" key="11">
    <source>
        <dbReference type="Proteomes" id="UP001500298"/>
    </source>
</evidence>
<evidence type="ECO:0000259" key="9">
    <source>
        <dbReference type="Pfam" id="PF20216"/>
    </source>
</evidence>
<keyword evidence="6 7" id="KW-0472">Membrane</keyword>
<feature type="transmembrane region" description="Helical" evidence="7">
    <location>
        <begin position="84"/>
        <end position="102"/>
    </location>
</feature>
<feature type="transmembrane region" description="Helical" evidence="7">
    <location>
        <begin position="201"/>
        <end position="218"/>
    </location>
</feature>
<feature type="domain" description="Peptidase S54 rhomboid" evidence="8">
    <location>
        <begin position="70"/>
        <end position="218"/>
    </location>
</feature>
<evidence type="ECO:0000313" key="10">
    <source>
        <dbReference type="EMBL" id="GAA4829857.1"/>
    </source>
</evidence>
<dbReference type="Gene3D" id="1.20.1540.10">
    <property type="entry name" value="Rhomboid-like"/>
    <property type="match status" value="1"/>
</dbReference>
<dbReference type="GO" id="GO:0008233">
    <property type="term" value="F:peptidase activity"/>
    <property type="evidence" value="ECO:0007669"/>
    <property type="project" value="UniProtKB-KW"/>
</dbReference>
<keyword evidence="11" id="KW-1185">Reference proteome</keyword>
<dbReference type="PANTHER" id="PTHR43731">
    <property type="entry name" value="RHOMBOID PROTEASE"/>
    <property type="match status" value="1"/>
</dbReference>
<keyword evidence="5 7" id="KW-1133">Transmembrane helix</keyword>
<dbReference type="InterPro" id="IPR022764">
    <property type="entry name" value="Peptidase_S54_rhomboid_dom"/>
</dbReference>
<proteinExistence type="inferred from homology"/>
<dbReference type="SUPFAM" id="SSF144091">
    <property type="entry name" value="Rhomboid-like"/>
    <property type="match status" value="1"/>
</dbReference>
<evidence type="ECO:0000256" key="4">
    <source>
        <dbReference type="ARBA" id="ARBA00022801"/>
    </source>
</evidence>
<evidence type="ECO:0000256" key="2">
    <source>
        <dbReference type="ARBA" id="ARBA00009045"/>
    </source>
</evidence>
<evidence type="ECO:0000256" key="1">
    <source>
        <dbReference type="ARBA" id="ARBA00004141"/>
    </source>
</evidence>
<evidence type="ECO:0000256" key="5">
    <source>
        <dbReference type="ARBA" id="ARBA00022989"/>
    </source>
</evidence>
<gene>
    <name evidence="10" type="ORF">GCM10023331_13870</name>
</gene>
<evidence type="ECO:0000256" key="7">
    <source>
        <dbReference type="SAM" id="Phobius"/>
    </source>
</evidence>
<accession>A0ABP9DA24</accession>
<dbReference type="RefSeq" id="WP_345370399.1">
    <property type="nucleotide sequence ID" value="NZ_BAABJX010000022.1"/>
</dbReference>
<keyword evidence="10" id="KW-0645">Protease</keyword>
<dbReference type="InterPro" id="IPR035952">
    <property type="entry name" value="Rhomboid-like_sf"/>
</dbReference>
<name>A0ABP9DA24_9BACT</name>
<feature type="transmembrane region" description="Helical" evidence="7">
    <location>
        <begin position="22"/>
        <end position="44"/>
    </location>
</feature>
<comment type="subcellular location">
    <subcellularLocation>
        <location evidence="1">Membrane</location>
        <topology evidence="1">Multi-pass membrane protein</topology>
    </subcellularLocation>
</comment>
<feature type="domain" description="DUF6576" evidence="9">
    <location>
        <begin position="257"/>
        <end position="299"/>
    </location>
</feature>
<evidence type="ECO:0000256" key="3">
    <source>
        <dbReference type="ARBA" id="ARBA00022692"/>
    </source>
</evidence>
<reference evidence="11" key="1">
    <citation type="journal article" date="2019" name="Int. J. Syst. Evol. Microbiol.">
        <title>The Global Catalogue of Microorganisms (GCM) 10K type strain sequencing project: providing services to taxonomists for standard genome sequencing and annotation.</title>
        <authorList>
            <consortium name="The Broad Institute Genomics Platform"/>
            <consortium name="The Broad Institute Genome Sequencing Center for Infectious Disease"/>
            <person name="Wu L."/>
            <person name="Ma J."/>
        </authorList>
    </citation>
    <scope>NUCLEOTIDE SEQUENCE [LARGE SCALE GENOMIC DNA]</scope>
    <source>
        <strain evidence="11">JCM 18326</strain>
    </source>
</reference>
<dbReference type="Proteomes" id="UP001500298">
    <property type="component" value="Unassembled WGS sequence"/>
</dbReference>
<protein>
    <submittedName>
        <fullName evidence="10">Rhomboid family intramembrane serine protease</fullName>
    </submittedName>
</protein>
<dbReference type="InterPro" id="IPR050925">
    <property type="entry name" value="Rhomboid_protease_S54"/>
</dbReference>
<dbReference type="GO" id="GO:0006508">
    <property type="term" value="P:proteolysis"/>
    <property type="evidence" value="ECO:0007669"/>
    <property type="project" value="UniProtKB-KW"/>
</dbReference>
<dbReference type="Pfam" id="PF20216">
    <property type="entry name" value="DUF6576"/>
    <property type="match status" value="1"/>
</dbReference>
<comment type="caution">
    <text evidence="10">The sequence shown here is derived from an EMBL/GenBank/DDBJ whole genome shotgun (WGS) entry which is preliminary data.</text>
</comment>
<sequence length="301" mass="33833">MNSFVRDFKTTWNKPNNSLPRLIIINVVAFVAMSILSLVLRYAVGPYAFERYILEYIALPSSFLEFITKPWTLVTYFFTHSLSHFLHIVFNMLGLYWFGVIFMEYLGNKKLVDIYVLGGLAGGLIYMIAYFASSFMQNPIAPPMIGLIGASACVYAIIVGAATVAPDYRMNLLFIGPVKIVYLALAYIFMNVISLGGGDNFGGHIAHLGGALTGFIYVKSLKKGVDLGSWVSNFLTWITNWNKPSRKFKVTHRGRKTNIKKSSEPDQAMVDAILDKISERGYENLTQEEKEILFKASQKKN</sequence>
<keyword evidence="3 7" id="KW-0812">Transmembrane</keyword>
<evidence type="ECO:0000256" key="6">
    <source>
        <dbReference type="ARBA" id="ARBA00023136"/>
    </source>
</evidence>
<dbReference type="Pfam" id="PF01694">
    <property type="entry name" value="Rhomboid"/>
    <property type="match status" value="1"/>
</dbReference>